<dbReference type="GeneID" id="17297269"/>
<reference evidence="2" key="3">
    <citation type="submission" date="2016-03" db="UniProtKB">
        <authorList>
            <consortium name="EnsemblProtists"/>
        </authorList>
    </citation>
    <scope>IDENTIFICATION</scope>
</reference>
<organism evidence="1">
    <name type="scientific">Guillardia theta (strain CCMP2712)</name>
    <name type="common">Cryptophyte</name>
    <dbReference type="NCBI Taxonomy" id="905079"/>
    <lineage>
        <taxon>Eukaryota</taxon>
        <taxon>Cryptophyceae</taxon>
        <taxon>Pyrenomonadales</taxon>
        <taxon>Geminigeraceae</taxon>
        <taxon>Guillardia</taxon>
    </lineage>
</organism>
<dbReference type="RefSeq" id="XP_005827505.1">
    <property type="nucleotide sequence ID" value="XM_005827448.1"/>
</dbReference>
<reference evidence="1 3" key="1">
    <citation type="journal article" date="2012" name="Nature">
        <title>Algal genomes reveal evolutionary mosaicism and the fate of nucleomorphs.</title>
        <authorList>
            <consortium name="DOE Joint Genome Institute"/>
            <person name="Curtis B.A."/>
            <person name="Tanifuji G."/>
            <person name="Burki F."/>
            <person name="Gruber A."/>
            <person name="Irimia M."/>
            <person name="Maruyama S."/>
            <person name="Arias M.C."/>
            <person name="Ball S.G."/>
            <person name="Gile G.H."/>
            <person name="Hirakawa Y."/>
            <person name="Hopkins J.F."/>
            <person name="Kuo A."/>
            <person name="Rensing S.A."/>
            <person name="Schmutz J."/>
            <person name="Symeonidi A."/>
            <person name="Elias M."/>
            <person name="Eveleigh R.J."/>
            <person name="Herman E.K."/>
            <person name="Klute M.J."/>
            <person name="Nakayama T."/>
            <person name="Obornik M."/>
            <person name="Reyes-Prieto A."/>
            <person name="Armbrust E.V."/>
            <person name="Aves S.J."/>
            <person name="Beiko R.G."/>
            <person name="Coutinho P."/>
            <person name="Dacks J.B."/>
            <person name="Durnford D.G."/>
            <person name="Fast N.M."/>
            <person name="Green B.R."/>
            <person name="Grisdale C.J."/>
            <person name="Hempel F."/>
            <person name="Henrissat B."/>
            <person name="Hoppner M.P."/>
            <person name="Ishida K."/>
            <person name="Kim E."/>
            <person name="Koreny L."/>
            <person name="Kroth P.G."/>
            <person name="Liu Y."/>
            <person name="Malik S.B."/>
            <person name="Maier U.G."/>
            <person name="McRose D."/>
            <person name="Mock T."/>
            <person name="Neilson J.A."/>
            <person name="Onodera N.T."/>
            <person name="Poole A.M."/>
            <person name="Pritham E.J."/>
            <person name="Richards T.A."/>
            <person name="Rocap G."/>
            <person name="Roy S.W."/>
            <person name="Sarai C."/>
            <person name="Schaack S."/>
            <person name="Shirato S."/>
            <person name="Slamovits C.H."/>
            <person name="Spencer D.F."/>
            <person name="Suzuki S."/>
            <person name="Worden A.Z."/>
            <person name="Zauner S."/>
            <person name="Barry K."/>
            <person name="Bell C."/>
            <person name="Bharti A.K."/>
            <person name="Crow J.A."/>
            <person name="Grimwood J."/>
            <person name="Kramer R."/>
            <person name="Lindquist E."/>
            <person name="Lucas S."/>
            <person name="Salamov A."/>
            <person name="McFadden G.I."/>
            <person name="Lane C.E."/>
            <person name="Keeling P.J."/>
            <person name="Gray M.W."/>
            <person name="Grigoriev I.V."/>
            <person name="Archibald J.M."/>
        </authorList>
    </citation>
    <scope>NUCLEOTIDE SEQUENCE</scope>
    <source>
        <strain evidence="1 3">CCMP2712</strain>
    </source>
</reference>
<evidence type="ECO:0008006" key="4">
    <source>
        <dbReference type="Google" id="ProtNLM"/>
    </source>
</evidence>
<sequence length="325" mass="35937">MGSRASHRALCSRAFCSRAFCSRALCSRALCSRAFCSGFKFRNQLPRFDGTHSHSDCRHCSLHDKSMSRMVFQLNLCGCLRVTEFIWLNSSSPALSVNSTSCKCFKGFVLSSFSCSVCPDSDPGSTSEDNCYCRSGYVSGVRFCNPGYTGSGNGLDPCVPSYKGEFGNIPCTYCPYNLSSPNASTSIKDCITCERLYNILYKYDNETKTCRIPQSPLVTEDQCPQYWTFPDGVTLVRISDCSPNCNKFFKGIDNHDEWYYKDGQCLPVIDQGNCTVAEYFDNTVKECILLHAPAVQVPRGEDIEERGNLDLTLAAIDEDAGEAGG</sequence>
<protein>
    <recommendedName>
        <fullName evidence="4">Tyrosine-protein kinase ephrin type A/B receptor-like domain-containing protein</fullName>
    </recommendedName>
</protein>
<evidence type="ECO:0000313" key="2">
    <source>
        <dbReference type="EnsemblProtists" id="EKX40525"/>
    </source>
</evidence>
<keyword evidence="3" id="KW-1185">Reference proteome</keyword>
<reference evidence="3" key="2">
    <citation type="submission" date="2012-11" db="EMBL/GenBank/DDBJ databases">
        <authorList>
            <person name="Kuo A."/>
            <person name="Curtis B.A."/>
            <person name="Tanifuji G."/>
            <person name="Burki F."/>
            <person name="Gruber A."/>
            <person name="Irimia M."/>
            <person name="Maruyama S."/>
            <person name="Arias M.C."/>
            <person name="Ball S.G."/>
            <person name="Gile G.H."/>
            <person name="Hirakawa Y."/>
            <person name="Hopkins J.F."/>
            <person name="Rensing S.A."/>
            <person name="Schmutz J."/>
            <person name="Symeonidi A."/>
            <person name="Elias M."/>
            <person name="Eveleigh R.J."/>
            <person name="Herman E.K."/>
            <person name="Klute M.J."/>
            <person name="Nakayama T."/>
            <person name="Obornik M."/>
            <person name="Reyes-Prieto A."/>
            <person name="Armbrust E.V."/>
            <person name="Aves S.J."/>
            <person name="Beiko R.G."/>
            <person name="Coutinho P."/>
            <person name="Dacks J.B."/>
            <person name="Durnford D.G."/>
            <person name="Fast N.M."/>
            <person name="Green B.R."/>
            <person name="Grisdale C."/>
            <person name="Hempe F."/>
            <person name="Henrissat B."/>
            <person name="Hoppner M.P."/>
            <person name="Ishida K.-I."/>
            <person name="Kim E."/>
            <person name="Koreny L."/>
            <person name="Kroth P.G."/>
            <person name="Liu Y."/>
            <person name="Malik S.-B."/>
            <person name="Maier U.G."/>
            <person name="McRose D."/>
            <person name="Mock T."/>
            <person name="Neilson J.A."/>
            <person name="Onodera N.T."/>
            <person name="Poole A.M."/>
            <person name="Pritham E.J."/>
            <person name="Richards T.A."/>
            <person name="Rocap G."/>
            <person name="Roy S.W."/>
            <person name="Sarai C."/>
            <person name="Schaack S."/>
            <person name="Shirato S."/>
            <person name="Slamovits C.H."/>
            <person name="Spencer D.F."/>
            <person name="Suzuki S."/>
            <person name="Worden A.Z."/>
            <person name="Zauner S."/>
            <person name="Barry K."/>
            <person name="Bell C."/>
            <person name="Bharti A.K."/>
            <person name="Crow J.A."/>
            <person name="Grimwood J."/>
            <person name="Kramer R."/>
            <person name="Lindquist E."/>
            <person name="Lucas S."/>
            <person name="Salamov A."/>
            <person name="McFadden G.I."/>
            <person name="Lane C.E."/>
            <person name="Keeling P.J."/>
            <person name="Gray M.W."/>
            <person name="Grigoriev I.V."/>
            <person name="Archibald J.M."/>
        </authorList>
    </citation>
    <scope>NUCLEOTIDE SEQUENCE</scope>
    <source>
        <strain evidence="3">CCMP2712</strain>
    </source>
</reference>
<dbReference type="EnsemblProtists" id="EKX40525">
    <property type="protein sequence ID" value="EKX40525"/>
    <property type="gene ID" value="GUITHDRAFT_142636"/>
</dbReference>
<evidence type="ECO:0000313" key="3">
    <source>
        <dbReference type="Proteomes" id="UP000011087"/>
    </source>
</evidence>
<proteinExistence type="predicted"/>
<gene>
    <name evidence="1" type="ORF">GUITHDRAFT_142636</name>
</gene>
<dbReference type="Proteomes" id="UP000011087">
    <property type="component" value="Unassembled WGS sequence"/>
</dbReference>
<dbReference type="EMBL" id="JH993030">
    <property type="protein sequence ID" value="EKX40525.1"/>
    <property type="molecule type" value="Genomic_DNA"/>
</dbReference>
<dbReference type="PaxDb" id="55529-EKX40525"/>
<dbReference type="HOGENOM" id="CLU_856486_0_0_1"/>
<accession>L1IXE6</accession>
<dbReference type="AlphaFoldDB" id="L1IXE6"/>
<name>L1IXE6_GUITC</name>
<evidence type="ECO:0000313" key="1">
    <source>
        <dbReference type="EMBL" id="EKX40525.1"/>
    </source>
</evidence>
<dbReference type="KEGG" id="gtt:GUITHDRAFT_142636"/>